<dbReference type="SUPFAM" id="SSF47226">
    <property type="entry name" value="Histidine-containing phosphotransfer domain, HPT domain"/>
    <property type="match status" value="1"/>
</dbReference>
<dbReference type="AlphaFoldDB" id="A0A1M6SRH9"/>
<dbReference type="CDD" id="cd00082">
    <property type="entry name" value="HisKA"/>
    <property type="match status" value="1"/>
</dbReference>
<dbReference type="Pfam" id="PF02518">
    <property type="entry name" value="HATPase_c"/>
    <property type="match status" value="1"/>
</dbReference>
<dbReference type="Gene3D" id="1.20.120.160">
    <property type="entry name" value="HPT domain"/>
    <property type="match status" value="1"/>
</dbReference>
<proteinExistence type="inferred from homology"/>
<dbReference type="EC" id="2.7.13.3" evidence="4"/>
<dbReference type="InterPro" id="IPR036097">
    <property type="entry name" value="HisK_dim/P_sf"/>
</dbReference>
<dbReference type="PANTHER" id="PTHR45339:SF1">
    <property type="entry name" value="HYBRID SIGNAL TRANSDUCTION HISTIDINE KINASE J"/>
    <property type="match status" value="1"/>
</dbReference>
<dbReference type="InterPro" id="IPR003594">
    <property type="entry name" value="HATPase_dom"/>
</dbReference>
<dbReference type="CDD" id="cd17546">
    <property type="entry name" value="REC_hyHK_CKI1_RcsC-like"/>
    <property type="match status" value="1"/>
</dbReference>
<evidence type="ECO:0000256" key="10">
    <source>
        <dbReference type="ARBA" id="ARBA00022840"/>
    </source>
</evidence>
<dbReference type="EMBL" id="FRBC01000005">
    <property type="protein sequence ID" value="SHK47250.1"/>
    <property type="molecule type" value="Genomic_DNA"/>
</dbReference>
<comment type="catalytic activity">
    <reaction evidence="1">
        <text>ATP + protein L-histidine = ADP + protein N-phospho-L-histidine.</text>
        <dbReference type="EC" id="2.7.13.3"/>
    </reaction>
</comment>
<keyword evidence="7" id="KW-0812">Transmembrane</keyword>
<dbReference type="InterPro" id="IPR036890">
    <property type="entry name" value="HATPase_C_sf"/>
</dbReference>
<evidence type="ECO:0000256" key="3">
    <source>
        <dbReference type="ARBA" id="ARBA00006402"/>
    </source>
</evidence>
<dbReference type="GO" id="GO:0000155">
    <property type="term" value="F:phosphorelay sensor kinase activity"/>
    <property type="evidence" value="ECO:0007669"/>
    <property type="project" value="InterPro"/>
</dbReference>
<keyword evidence="11" id="KW-1133">Transmembrane helix</keyword>
<dbReference type="Pfam" id="PF10442">
    <property type="entry name" value="FIST_C"/>
    <property type="match status" value="1"/>
</dbReference>
<dbReference type="InterPro" id="IPR013702">
    <property type="entry name" value="FIST_domain_N"/>
</dbReference>
<dbReference type="RefSeq" id="WP_073088451.1">
    <property type="nucleotide sequence ID" value="NZ_FRBC01000005.1"/>
</dbReference>
<sequence length="1040" mass="117129">MIQEGFTIRWETDRPAFVAKVKEILWQKKAESADRQDNAVYIHLLFRLLCRVTATQVRTAIREVFPQAVVTGISEALYGSEKRDSVLQMNMTFLESSRVDLLEYTGSPDGYAVAGQELSAQIQAIADSKAAAIYCAGLSINFYQFINSLTKDTPDISYFGCTAGMFEFSADGQKFNNLFSFNEMNDVEQQYVIGKDMYRQGIVLAVFSGKDLHVKTDYLFGWKELGKEMTITATKGNNCISLIDNMRPTEVYHRYLNVLPDENFVYNISEFPLAIERNGCTIARVPPRYDDAGRLYFSSDVYTGEKIRLTYAVHEDLLQETVINSEYMWGFAPQALFLTVCGNRTLFLKEKAPFEIDSYRRFAPHLICNYGTSEIYRYQNQGGILNSALVAAGLREGEPHLKLSDMDITTQRKEHRIIPLSERMATFLAAVTRELDESNKELRAMAHTAEAANLAKSQFLSNISHEIRTPINAVLGMDEMILRETHEPHTREYAENIRNAGNTLLGLINDILDFSKIEAGKMEIIPVEYAVSSCLNDLANMMRQRAEKKGLAFYVEAAEDLPSVLKGDEIRLRQVVTNILTNAVKYTETGSVTLRLSWTPTDTPNEIRLRIEVEDTGIGIKEEDISKLFHAFERIEEERNRTIEGTGLGMNITQRLLELMDSHLEVESRYGEGSCFAFAICQQVLNWTPMGNYEAAYRQQISQQSTYRESFIAPEARILIVDDTAMNLTVAKSLLKQTRVQTDTALSGYECLERLQTTAYDLILLDHRMPGMDGIETLTKIKELRLEENFPNRHTTVIALTANAISGAREEYITAGFDDYLTKPIDSHLLENMLCKYLPAEKVRPAGMPEPTEQEAALPAWLSDVPGLDLNAGIEHCGSVSDYLDALTVFVQSIESGSTEIERFYQLQDWNNYTTKVHALKSTARIIGAGELSEKARRLEDAGNNGYYEEILANNNALMALYRSFLRNLAPLRPQEKANDEKAPISASEVAEAWEALQEIAASFDYDSLTYMLTELSGYQLAEADAERLAAVKKAAAVPD</sequence>
<dbReference type="InterPro" id="IPR005467">
    <property type="entry name" value="His_kinase_dom"/>
</dbReference>
<dbReference type="SUPFAM" id="SSF52172">
    <property type="entry name" value="CheY-like"/>
    <property type="match status" value="1"/>
</dbReference>
<dbReference type="InterPro" id="IPR008207">
    <property type="entry name" value="Sig_transdc_His_kin_Hpt_dom"/>
</dbReference>
<evidence type="ECO:0000259" key="17">
    <source>
        <dbReference type="PROSITE" id="PS50109"/>
    </source>
</evidence>
<dbReference type="PANTHER" id="PTHR45339">
    <property type="entry name" value="HYBRID SIGNAL TRANSDUCTION HISTIDINE KINASE J"/>
    <property type="match status" value="1"/>
</dbReference>
<dbReference type="InterPro" id="IPR036641">
    <property type="entry name" value="HPT_dom_sf"/>
</dbReference>
<dbReference type="SMART" id="SM00448">
    <property type="entry name" value="REC"/>
    <property type="match status" value="1"/>
</dbReference>
<keyword evidence="6 16" id="KW-0597">Phosphoprotein</keyword>
<evidence type="ECO:0000256" key="9">
    <source>
        <dbReference type="ARBA" id="ARBA00022777"/>
    </source>
</evidence>
<dbReference type="OrthoDB" id="9805486at2"/>
<dbReference type="SUPFAM" id="SSF47384">
    <property type="entry name" value="Homodimeric domain of signal transducing histidine kinase"/>
    <property type="match status" value="1"/>
</dbReference>
<keyword evidence="10" id="KW-0067">ATP-binding</keyword>
<dbReference type="Gene3D" id="3.30.565.10">
    <property type="entry name" value="Histidine kinase-like ATPase, C-terminal domain"/>
    <property type="match status" value="1"/>
</dbReference>
<evidence type="ECO:0000256" key="4">
    <source>
        <dbReference type="ARBA" id="ARBA00012438"/>
    </source>
</evidence>
<evidence type="ECO:0000256" key="6">
    <source>
        <dbReference type="ARBA" id="ARBA00022553"/>
    </source>
</evidence>
<accession>A0A1M6SRH9</accession>
<protein>
    <recommendedName>
        <fullName evidence="14">Circadian input-output histidine kinase CikA</fullName>
        <ecNumber evidence="4">2.7.13.3</ecNumber>
    </recommendedName>
</protein>
<evidence type="ECO:0000256" key="16">
    <source>
        <dbReference type="PROSITE-ProRule" id="PRU00169"/>
    </source>
</evidence>
<dbReference type="CDD" id="cd16922">
    <property type="entry name" value="HATPase_EvgS-ArcB-TorS-like"/>
    <property type="match status" value="1"/>
</dbReference>
<name>A0A1M6SRH9_SELRU</name>
<evidence type="ECO:0000256" key="13">
    <source>
        <dbReference type="ARBA" id="ARBA00023136"/>
    </source>
</evidence>
<keyword evidence="8" id="KW-0547">Nucleotide-binding</keyword>
<evidence type="ECO:0000256" key="8">
    <source>
        <dbReference type="ARBA" id="ARBA00022741"/>
    </source>
</evidence>
<evidence type="ECO:0000256" key="5">
    <source>
        <dbReference type="ARBA" id="ARBA00022475"/>
    </source>
</evidence>
<dbReference type="PROSITE" id="PS50109">
    <property type="entry name" value="HIS_KIN"/>
    <property type="match status" value="1"/>
</dbReference>
<evidence type="ECO:0000256" key="15">
    <source>
        <dbReference type="PROSITE-ProRule" id="PRU00110"/>
    </source>
</evidence>
<evidence type="ECO:0000256" key="12">
    <source>
        <dbReference type="ARBA" id="ARBA00023012"/>
    </source>
</evidence>
<dbReference type="PROSITE" id="PS50894">
    <property type="entry name" value="HPT"/>
    <property type="match status" value="1"/>
</dbReference>
<dbReference type="InterPro" id="IPR011006">
    <property type="entry name" value="CheY-like_superfamily"/>
</dbReference>
<evidence type="ECO:0000256" key="14">
    <source>
        <dbReference type="ARBA" id="ARBA00074306"/>
    </source>
</evidence>
<keyword evidence="9 20" id="KW-0418">Kinase</keyword>
<dbReference type="SMART" id="SM01204">
    <property type="entry name" value="FIST_C"/>
    <property type="match status" value="1"/>
</dbReference>
<feature type="modified residue" description="4-aspartylphosphate" evidence="16">
    <location>
        <position position="766"/>
    </location>
</feature>
<evidence type="ECO:0000256" key="2">
    <source>
        <dbReference type="ARBA" id="ARBA00004651"/>
    </source>
</evidence>
<keyword evidence="9 20" id="KW-0808">Transferase</keyword>
<evidence type="ECO:0000256" key="11">
    <source>
        <dbReference type="ARBA" id="ARBA00022989"/>
    </source>
</evidence>
<dbReference type="FunFam" id="3.30.565.10:FF:000010">
    <property type="entry name" value="Sensor histidine kinase RcsC"/>
    <property type="match status" value="1"/>
</dbReference>
<dbReference type="PRINTS" id="PR00344">
    <property type="entry name" value="BCTRLSENSOR"/>
</dbReference>
<dbReference type="Gene3D" id="1.10.287.130">
    <property type="match status" value="1"/>
</dbReference>
<feature type="domain" description="Histidine kinase" evidence="17">
    <location>
        <begin position="462"/>
        <end position="684"/>
    </location>
</feature>
<dbReference type="SMART" id="SM00388">
    <property type="entry name" value="HisKA"/>
    <property type="match status" value="1"/>
</dbReference>
<feature type="domain" description="Response regulatory" evidence="18">
    <location>
        <begin position="717"/>
        <end position="838"/>
    </location>
</feature>
<dbReference type="Pfam" id="PF01627">
    <property type="entry name" value="Hpt"/>
    <property type="match status" value="1"/>
</dbReference>
<organism evidence="20 21">
    <name type="scientific">Selenomonas ruminantium</name>
    <dbReference type="NCBI Taxonomy" id="971"/>
    <lineage>
        <taxon>Bacteria</taxon>
        <taxon>Bacillati</taxon>
        <taxon>Bacillota</taxon>
        <taxon>Negativicutes</taxon>
        <taxon>Selenomonadales</taxon>
        <taxon>Selenomonadaceae</taxon>
        <taxon>Selenomonas</taxon>
    </lineage>
</organism>
<feature type="modified residue" description="Phosphohistidine" evidence="15">
    <location>
        <position position="918"/>
    </location>
</feature>
<comment type="similarity">
    <text evidence="3">In the N-terminal section; belongs to the phytochrome family.</text>
</comment>
<feature type="domain" description="HPt" evidence="19">
    <location>
        <begin position="879"/>
        <end position="979"/>
    </location>
</feature>
<gene>
    <name evidence="20" type="ORF">SAMN05216582_10526</name>
</gene>
<dbReference type="InterPro" id="IPR003661">
    <property type="entry name" value="HisK_dim/P_dom"/>
</dbReference>
<dbReference type="InterPro" id="IPR004358">
    <property type="entry name" value="Sig_transdc_His_kin-like_C"/>
</dbReference>
<dbReference type="Proteomes" id="UP000184263">
    <property type="component" value="Unassembled WGS sequence"/>
</dbReference>
<evidence type="ECO:0000256" key="7">
    <source>
        <dbReference type="ARBA" id="ARBA00022692"/>
    </source>
</evidence>
<dbReference type="InterPro" id="IPR001789">
    <property type="entry name" value="Sig_transdc_resp-reg_receiver"/>
</dbReference>
<evidence type="ECO:0000313" key="20">
    <source>
        <dbReference type="EMBL" id="SHK47250.1"/>
    </source>
</evidence>
<evidence type="ECO:0000259" key="19">
    <source>
        <dbReference type="PROSITE" id="PS50894"/>
    </source>
</evidence>
<evidence type="ECO:0000256" key="1">
    <source>
        <dbReference type="ARBA" id="ARBA00000085"/>
    </source>
</evidence>
<dbReference type="SUPFAM" id="SSF55874">
    <property type="entry name" value="ATPase domain of HSP90 chaperone/DNA topoisomerase II/histidine kinase"/>
    <property type="match status" value="1"/>
</dbReference>
<dbReference type="Pfam" id="PF08495">
    <property type="entry name" value="FIST"/>
    <property type="match status" value="1"/>
</dbReference>
<evidence type="ECO:0000313" key="21">
    <source>
        <dbReference type="Proteomes" id="UP000184263"/>
    </source>
</evidence>
<keyword evidence="13" id="KW-0472">Membrane</keyword>
<dbReference type="SMART" id="SM00387">
    <property type="entry name" value="HATPase_c"/>
    <property type="match status" value="1"/>
</dbReference>
<dbReference type="GO" id="GO:0005524">
    <property type="term" value="F:ATP binding"/>
    <property type="evidence" value="ECO:0007669"/>
    <property type="project" value="UniProtKB-KW"/>
</dbReference>
<dbReference type="GO" id="GO:0005886">
    <property type="term" value="C:plasma membrane"/>
    <property type="evidence" value="ECO:0007669"/>
    <property type="project" value="UniProtKB-SubCell"/>
</dbReference>
<dbReference type="Gene3D" id="3.40.50.2300">
    <property type="match status" value="1"/>
</dbReference>
<keyword evidence="12" id="KW-0902">Two-component regulatory system</keyword>
<evidence type="ECO:0000259" key="18">
    <source>
        <dbReference type="PROSITE" id="PS50110"/>
    </source>
</evidence>
<dbReference type="InterPro" id="IPR019494">
    <property type="entry name" value="FIST_C"/>
</dbReference>
<comment type="subcellular location">
    <subcellularLocation>
        <location evidence="2">Cell membrane</location>
        <topology evidence="2">Multi-pass membrane protein</topology>
    </subcellularLocation>
</comment>
<keyword evidence="5" id="KW-1003">Cell membrane</keyword>
<dbReference type="Pfam" id="PF00512">
    <property type="entry name" value="HisKA"/>
    <property type="match status" value="1"/>
</dbReference>
<reference evidence="20 21" key="1">
    <citation type="submission" date="2016-11" db="EMBL/GenBank/DDBJ databases">
        <authorList>
            <person name="Jaros S."/>
            <person name="Januszkiewicz K."/>
            <person name="Wedrychowicz H."/>
        </authorList>
    </citation>
    <scope>NUCLEOTIDE SEQUENCE [LARGE SCALE GENOMIC DNA]</scope>
    <source>
        <strain evidence="20 21">HD4</strain>
    </source>
</reference>
<dbReference type="Pfam" id="PF00072">
    <property type="entry name" value="Response_reg"/>
    <property type="match status" value="1"/>
</dbReference>
<dbReference type="PROSITE" id="PS50110">
    <property type="entry name" value="RESPONSE_REGULATORY"/>
    <property type="match status" value="1"/>
</dbReference>